<reference evidence="4" key="2">
    <citation type="submission" date="2025-09" db="UniProtKB">
        <authorList>
            <consortium name="Ensembl"/>
        </authorList>
    </citation>
    <scope>IDENTIFICATION</scope>
</reference>
<dbReference type="Pfam" id="PF04969">
    <property type="entry name" value="CS"/>
    <property type="match status" value="1"/>
</dbReference>
<dbReference type="InterPro" id="IPR007052">
    <property type="entry name" value="CS_dom"/>
</dbReference>
<keyword evidence="1" id="KW-0597">Phosphoprotein</keyword>
<dbReference type="Ensembl" id="ENSLCNT00005005044.1">
    <property type="protein sequence ID" value="ENSLCNP00005004470.1"/>
    <property type="gene ID" value="ENSLCNG00005003026.1"/>
</dbReference>
<dbReference type="AlphaFoldDB" id="A0A667GZK8"/>
<feature type="domain" description="CS" evidence="3">
    <location>
        <begin position="177"/>
        <end position="269"/>
    </location>
</feature>
<evidence type="ECO:0000256" key="1">
    <source>
        <dbReference type="ARBA" id="ARBA00022553"/>
    </source>
</evidence>
<proteinExistence type="predicted"/>
<dbReference type="GO" id="GO:0051082">
    <property type="term" value="F:unfolded protein binding"/>
    <property type="evidence" value="ECO:0007669"/>
    <property type="project" value="TreeGrafter"/>
</dbReference>
<evidence type="ECO:0000313" key="4">
    <source>
        <dbReference type="Ensembl" id="ENSLCNP00005004470.1"/>
    </source>
</evidence>
<evidence type="ECO:0000313" key="5">
    <source>
        <dbReference type="Proteomes" id="UP000472241"/>
    </source>
</evidence>
<keyword evidence="5" id="KW-1185">Reference proteome</keyword>
<sequence length="353" mass="39515">MQMCACKSHTVVSCVRNVRVSVYAEIICTQASAYWCLGCAWRVWGGGQCPGPWNRLLPPGPRHSAAPVGWDARGEQPASGSCAPWGVKAVGPLVNSYLEMSPETQRAGTSVAGMLRVLRTQSRAWMVSFSCEISQQFTECVCKQNGSGCLMKSLYTSSRRQRRQEQFQRNPDSYNGAVRENYTWSQDYTDLELKVPVPKHVVKGRQVSVALSSSSIRVAVLEEAGEHVLMEGKFTHKVNTESSLWSLEPGKCVLVSLNKVGEYWWSAVLEGEEHIDIDKINKERSMATVDEEEHAVLDRLTFDYHQKLQGKPQSHELKVHEMLKKGWDAEGSPFRGQRFDPAMFNISPGAVQF</sequence>
<dbReference type="CDD" id="cd06495">
    <property type="entry name" value="p23_NUDCD3_like"/>
    <property type="match status" value="1"/>
</dbReference>
<dbReference type="Proteomes" id="UP000472241">
    <property type="component" value="Unplaced"/>
</dbReference>
<dbReference type="PANTHER" id="PTHR12356:SF19">
    <property type="entry name" value="NUDC DOMAIN-CONTAINING PROTEIN 3"/>
    <property type="match status" value="1"/>
</dbReference>
<gene>
    <name evidence="4" type="primary">NUDCD3</name>
</gene>
<dbReference type="PROSITE" id="PS51203">
    <property type="entry name" value="CS"/>
    <property type="match status" value="1"/>
</dbReference>
<dbReference type="PANTHER" id="PTHR12356">
    <property type="entry name" value="NUCLEAR MOVEMENT PROTEIN NUDC"/>
    <property type="match status" value="1"/>
</dbReference>
<accession>A0A667GZK8</accession>
<reference evidence="4" key="1">
    <citation type="submission" date="2025-08" db="UniProtKB">
        <authorList>
            <consortium name="Ensembl"/>
        </authorList>
    </citation>
    <scope>IDENTIFICATION</scope>
</reference>
<dbReference type="SUPFAM" id="SSF49764">
    <property type="entry name" value="HSP20-like chaperones"/>
    <property type="match status" value="1"/>
</dbReference>
<organism evidence="4 5">
    <name type="scientific">Lynx canadensis</name>
    <name type="common">Canada lynx</name>
    <name type="synonym">Felis canadensis</name>
    <dbReference type="NCBI Taxonomy" id="61383"/>
    <lineage>
        <taxon>Eukaryota</taxon>
        <taxon>Metazoa</taxon>
        <taxon>Chordata</taxon>
        <taxon>Craniata</taxon>
        <taxon>Vertebrata</taxon>
        <taxon>Euteleostomi</taxon>
        <taxon>Mammalia</taxon>
        <taxon>Eutheria</taxon>
        <taxon>Laurasiatheria</taxon>
        <taxon>Carnivora</taxon>
        <taxon>Feliformia</taxon>
        <taxon>Felidae</taxon>
        <taxon>Felinae</taxon>
        <taxon>Lynx</taxon>
    </lineage>
</organism>
<dbReference type="GO" id="GO:0005737">
    <property type="term" value="C:cytoplasm"/>
    <property type="evidence" value="ECO:0007669"/>
    <property type="project" value="TreeGrafter"/>
</dbReference>
<name>A0A667GZK8_LYNCA</name>
<dbReference type="InterPro" id="IPR037898">
    <property type="entry name" value="NudC_fam"/>
</dbReference>
<dbReference type="GO" id="GO:0006457">
    <property type="term" value="P:protein folding"/>
    <property type="evidence" value="ECO:0007669"/>
    <property type="project" value="TreeGrafter"/>
</dbReference>
<protein>
    <recommendedName>
        <fullName evidence="2">NudC domain-containing protein 3</fullName>
    </recommendedName>
</protein>
<dbReference type="InterPro" id="IPR037905">
    <property type="entry name" value="p23_NUDCD3"/>
</dbReference>
<dbReference type="Gene3D" id="2.60.40.790">
    <property type="match status" value="1"/>
</dbReference>
<evidence type="ECO:0000259" key="3">
    <source>
        <dbReference type="PROSITE" id="PS51203"/>
    </source>
</evidence>
<dbReference type="FunFam" id="2.60.40.790:FF:000023">
    <property type="entry name" value="NudC domain-containing protein 3"/>
    <property type="match status" value="1"/>
</dbReference>
<evidence type="ECO:0000256" key="2">
    <source>
        <dbReference type="ARBA" id="ARBA00073504"/>
    </source>
</evidence>
<dbReference type="InterPro" id="IPR008978">
    <property type="entry name" value="HSP20-like_chaperone"/>
</dbReference>